<accession>A0AAV2PA87</accession>
<dbReference type="PANTHER" id="PTHR45739">
    <property type="entry name" value="MATRIX PROTEIN, PUTATIVE-RELATED"/>
    <property type="match status" value="1"/>
</dbReference>
<organism evidence="9 10">
    <name type="scientific">Lasius platythorax</name>
    <dbReference type="NCBI Taxonomy" id="488582"/>
    <lineage>
        <taxon>Eukaryota</taxon>
        <taxon>Metazoa</taxon>
        <taxon>Ecdysozoa</taxon>
        <taxon>Arthropoda</taxon>
        <taxon>Hexapoda</taxon>
        <taxon>Insecta</taxon>
        <taxon>Pterygota</taxon>
        <taxon>Neoptera</taxon>
        <taxon>Endopterygota</taxon>
        <taxon>Hymenoptera</taxon>
        <taxon>Apocrita</taxon>
        <taxon>Aculeata</taxon>
        <taxon>Formicoidea</taxon>
        <taxon>Formicidae</taxon>
        <taxon>Formicinae</taxon>
        <taxon>Lasius</taxon>
        <taxon>Lasius</taxon>
    </lineage>
</organism>
<gene>
    <name evidence="9" type="ORF">LPLAT_LOCUS13555</name>
</gene>
<dbReference type="Pfam" id="PF16184">
    <property type="entry name" value="Cadherin_3"/>
    <property type="match status" value="13"/>
</dbReference>
<feature type="repeat" description="CSPG" evidence="5">
    <location>
        <begin position="916"/>
        <end position="1009"/>
    </location>
</feature>
<evidence type="ECO:0000313" key="10">
    <source>
        <dbReference type="Proteomes" id="UP001497644"/>
    </source>
</evidence>
<dbReference type="EMBL" id="OZ034831">
    <property type="protein sequence ID" value="CAL1688498.1"/>
    <property type="molecule type" value="Genomic_DNA"/>
</dbReference>
<protein>
    <recommendedName>
        <fullName evidence="8">Laminin G domain-containing protein</fullName>
    </recommendedName>
</protein>
<dbReference type="GO" id="GO:0009653">
    <property type="term" value="P:anatomical structure morphogenesis"/>
    <property type="evidence" value="ECO:0007669"/>
    <property type="project" value="TreeGrafter"/>
</dbReference>
<keyword evidence="3" id="KW-0325">Glycoprotein</keyword>
<feature type="repeat" description="CSPG" evidence="5">
    <location>
        <begin position="1830"/>
        <end position="1928"/>
    </location>
</feature>
<keyword evidence="6" id="KW-0472">Membrane</keyword>
<dbReference type="InterPro" id="IPR001791">
    <property type="entry name" value="Laminin_G"/>
</dbReference>
<proteinExistence type="predicted"/>
<dbReference type="Pfam" id="PF02210">
    <property type="entry name" value="Laminin_G_2"/>
    <property type="match status" value="2"/>
</dbReference>
<comment type="caution">
    <text evidence="4">Lacks conserved residue(s) required for the propagation of feature annotation.</text>
</comment>
<evidence type="ECO:0000256" key="4">
    <source>
        <dbReference type="PROSITE-ProRule" id="PRU00122"/>
    </source>
</evidence>
<evidence type="ECO:0000256" key="3">
    <source>
        <dbReference type="ARBA" id="ARBA00023180"/>
    </source>
</evidence>
<evidence type="ECO:0000259" key="8">
    <source>
        <dbReference type="PROSITE" id="PS50025"/>
    </source>
</evidence>
<dbReference type="CDD" id="cd00110">
    <property type="entry name" value="LamG"/>
    <property type="match status" value="2"/>
</dbReference>
<dbReference type="PANTHER" id="PTHR45739:SF12">
    <property type="entry name" value="CHONDROITIN SULFATE PROTEOGLYCAN 4-LIKE ISOFORM X2"/>
    <property type="match status" value="1"/>
</dbReference>
<dbReference type="InterPro" id="IPR051561">
    <property type="entry name" value="FRAS1_ECM"/>
</dbReference>
<dbReference type="SUPFAM" id="SSF49899">
    <property type="entry name" value="Concanavalin A-like lectins/glucanases"/>
    <property type="match status" value="2"/>
</dbReference>
<feature type="chain" id="PRO_5043517052" description="Laminin G domain-containing protein" evidence="7">
    <location>
        <begin position="31"/>
        <end position="2351"/>
    </location>
</feature>
<keyword evidence="6" id="KW-1133">Transmembrane helix</keyword>
<feature type="repeat" description="CSPG" evidence="5">
    <location>
        <begin position="800"/>
        <end position="895"/>
    </location>
</feature>
<dbReference type="InterPro" id="IPR039005">
    <property type="entry name" value="CSPG_rpt"/>
</dbReference>
<feature type="repeat" description="CSPG" evidence="5">
    <location>
        <begin position="1591"/>
        <end position="1686"/>
    </location>
</feature>
<feature type="repeat" description="CSPG" evidence="5">
    <location>
        <begin position="685"/>
        <end position="780"/>
    </location>
</feature>
<feature type="repeat" description="CSPG" evidence="5">
    <location>
        <begin position="446"/>
        <end position="541"/>
    </location>
</feature>
<feature type="domain" description="Laminin G" evidence="8">
    <location>
        <begin position="206"/>
        <end position="391"/>
    </location>
</feature>
<dbReference type="SMART" id="SM00282">
    <property type="entry name" value="LamG"/>
    <property type="match status" value="2"/>
</dbReference>
<evidence type="ECO:0000256" key="6">
    <source>
        <dbReference type="SAM" id="Phobius"/>
    </source>
</evidence>
<dbReference type="Gene3D" id="2.60.120.200">
    <property type="match status" value="2"/>
</dbReference>
<feature type="repeat" description="CSPG" evidence="5">
    <location>
        <begin position="1033"/>
        <end position="1125"/>
    </location>
</feature>
<keyword evidence="1 7" id="KW-0732">Signal</keyword>
<dbReference type="InterPro" id="IPR013320">
    <property type="entry name" value="ConA-like_dom_sf"/>
</dbReference>
<evidence type="ECO:0000256" key="7">
    <source>
        <dbReference type="SAM" id="SignalP"/>
    </source>
</evidence>
<evidence type="ECO:0000256" key="5">
    <source>
        <dbReference type="PROSITE-ProRule" id="PRU01201"/>
    </source>
</evidence>
<feature type="signal peptide" evidence="7">
    <location>
        <begin position="1"/>
        <end position="30"/>
    </location>
</feature>
<feature type="transmembrane region" description="Helical" evidence="6">
    <location>
        <begin position="2203"/>
        <end position="2224"/>
    </location>
</feature>
<keyword evidence="10" id="KW-1185">Reference proteome</keyword>
<sequence length="2351" mass="264043">MHRKRPASLNDMGLLMFLAVTASLLGYCQTDEKVSFYGASYIHLPVQEAKGATDISFRFRTHLADAMLLLAAGKTDYCLIKLEAGRLKVHINLGAGENEMASARGLTLNDLSWHEVNLTRREANISLQIDVIHTTRSQLPGRFFELNIHFGVFIGGQGNFNELFLGHTDYLRGCMADIIYNGAKVIEYARSRKGQSEATAVTWGCSPEFDATRSTEVSFVEDGAFVAIPRPIPRSGSRWEFELKTNAESGLLLYNTGQSSYADFLGIELFEGKIRLLMNKGNGPTELIHGTAVADGKWHNVIVDFNPNGLGIDVDHHERTIALPSGGNRFLDLADTLYIGGTELNKRARAKDKGLRSGNVSYKGCVRNMMLDNKNLGLPDVKVSQGIVVGCVWGYPCVEADPCVPDASCVQLGVNSFKCNCDQSLCIKPSYAEDYKIYSNATLPVNLEILSLSPLLVSEGEHVLVTNENIAMVLDIAKYGVEESNVVFTLVTPPSYGTLALDLLTSRSDHSFTLQDINQDKIQYMHDGSETTEDSMILELTLVAGTGYTLPGYLQGHLRFPLHVNVTPVNDPPLLEIPTAKVLRLAQGTRKTLTKELIWAIDADTPSEMLIYTVLRADTDAGHIERATFPFRPIDTFTQAELMQGLIAYVHRGNAKPNAMLGLQVSDGIESSQPAYLRVSAYPLQIKLTHNTGLVVVHRSFSYLTPANLSFATNSDDNTIDIRYDIVSPPHYGVLQKLRDVSNSWMNVEHFTSRDMELHAVRYLHNVGSPNQDEFKFQASVREVKTQQMYDFRITFIDLELKETRRMSVNLTDASNVIITNNHLRYQTNPLVTSPSKIVFTLTTGPRYGDLFLSDHKLATASTFTQEDIEAGRLNYRLFRRSYSNIFDEIMFRVNAPQCVDIYANLKFRYYFGKNSNSLEGAENLKVDEGSKVPLRITHVNPKEYGVSSLMYNLTIKPNHGWLSIANSSRSQGQKNVSSFTFEDVLTQTVYYVHDDSETKEDSFEFVAVSLDSVDFMYVGKFRIEIIMKNDNPPERTINRIFHVVSKGEKLITNKDLAYVDRDVGTRASELIYTRRDARKNGIYRVTNPSVQIREFSQQDIDDGLILFRHQGDEREKVEFGITDGHFYRIDALEIQASPPYIKLRESIGSVVQFNKSVVLRSKELEIETNVYTTEKDIKYTIWERPKHGILLKHGRESNSFTEDDLKHGIVSYKHLGSSLTKDVFRFKVFTKGAEAEGVFTIKVYPESYWESLIIQNNETIFVEEATSILLSRKSLEIMHPKISPTEIVYFVREWPQNGYLDLQIHDEHSEEMKEEYSGNAVKSFEQSLINDGRVFYVQSVMNQTSDRFIVDVTNGITWLRGLSVNFVIIPEKLYVEAKSFTVVEGKSVMLNESNFSVVTPYYAGKMSDYKIMEKPQHGMILDSTKNTQVKKFSQKHLTAGVILYKHNGDEFSRDSFRMVVTAGDKISEPFNVSIIVQPVNDEIPVLVNRTELNVWQGGSVILTSTNLAAIDNDTVPRDIIFNVTGVRNGYISLTIAPEMDVYTFTQSQINELQVMFTHTNGSDGEFNFVLSDGIHTTESYTILITTKPVRLNIEHNMPLNVFPLTKKLISDKLLLTTCSDEAREIRYTVRNGPHLGKVIMETSEGVWLEVERFTQKDINNSKVIYEHTKQFMDLAANDSFTFDVETHFAGTLTNQIFQIDISVSSGGLDRYISVKNIRVVEGGSAEVVMNISGIVSFLQINAGIENPAVLSKLVHQPSHGHVMLLPDLNVTTFMQPQIEGGKIAYYHDHSDTLEDRIQFSLYLTPGQRQHVLLCNVSIPVIVEPINDQPFKLVTNTPYITVVQNQNQTITQENLLTVDPDTPPQDITYDVISGPTFGRLLLLPFDQNTSEVREVNKFTQYDVDSNRVVYEHNGTLQAASFYFRVWDGGYNPIYTVFNVHVLPIRLNVTVPGPVSLQQGSNVAPISENDIKLDTNARQDLVIYEITTHPKYGVLYVRDGAAAMFKQTDLLSKSVVFMQTDMTVPNDSLELSARLSGFVQERIHVEIKVTPLIIMNPLTALAGEKNRITLQHLDATPLAKLTTSNPFYTIVRKPKYAKIKKIIRSSSSSGEKRGPREREVTRFSHQEIISGVIYLVCRKIPSMDGVADSFSFILAASIFQPAVGDFEFRIKLDMDDDNITLGGPMDPVGHEGEMAIAPNMSNDYLLILGMLLGVFLLGVVVIITIRCRHNRYKHAEEEKPETTPAVGVMPLPRPPDHLMPATPHLKPFGNDHNSVTASTPLPVLPSTLPQCKVIPLSPLESGSEVDVSARYPYGVADGDEWSSFDTSDLPCQSATTQRTKKNPLLRRDQYWV</sequence>
<dbReference type="Proteomes" id="UP001497644">
    <property type="component" value="Chromosome 8"/>
</dbReference>
<evidence type="ECO:0000256" key="2">
    <source>
        <dbReference type="ARBA" id="ARBA00022737"/>
    </source>
</evidence>
<feature type="repeat" description="CSPG" evidence="5">
    <location>
        <begin position="574"/>
        <end position="666"/>
    </location>
</feature>
<name>A0AAV2PA87_9HYME</name>
<dbReference type="PROSITE" id="PS50025">
    <property type="entry name" value="LAM_G_DOMAIN"/>
    <property type="match status" value="2"/>
</dbReference>
<feature type="domain" description="Laminin G" evidence="8">
    <location>
        <begin position="33"/>
        <end position="205"/>
    </location>
</feature>
<evidence type="ECO:0000313" key="9">
    <source>
        <dbReference type="EMBL" id="CAL1688498.1"/>
    </source>
</evidence>
<feature type="repeat" description="CSPG" evidence="5">
    <location>
        <begin position="1484"/>
        <end position="1574"/>
    </location>
</feature>
<keyword evidence="2" id="KW-0677">Repeat</keyword>
<keyword evidence="6" id="KW-0812">Transmembrane</keyword>
<reference evidence="9" key="1">
    <citation type="submission" date="2024-04" db="EMBL/GenBank/DDBJ databases">
        <authorList>
            <consortium name="Molecular Ecology Group"/>
        </authorList>
    </citation>
    <scope>NUCLEOTIDE SEQUENCE</scope>
</reference>
<dbReference type="PROSITE" id="PS51854">
    <property type="entry name" value="CSPG"/>
    <property type="match status" value="9"/>
</dbReference>
<evidence type="ECO:0000256" key="1">
    <source>
        <dbReference type="ARBA" id="ARBA00022729"/>
    </source>
</evidence>